<sequence length="192" mass="21831">MACNNEKAKGAYPDIPIVLQDRVAIIEIDENRHQYYDTSCELARYDVLQFGTATLLATKVFRFNPHDSLTVKFEFEVKLLQRVRNYVNQELDEEVPVAAVEWLYYDEGSKHQDVAKHASNSIRILPPINNLSEKLDEDIAAFCLTELGLLDAALNDVVQIKETELGGSELQCHVINCPNNPLKRKRCSQVKP</sequence>
<gene>
    <name evidence="1" type="ORF">HK100_012118</name>
</gene>
<evidence type="ECO:0000313" key="1">
    <source>
        <dbReference type="EMBL" id="KAJ3122138.1"/>
    </source>
</evidence>
<evidence type="ECO:0000313" key="2">
    <source>
        <dbReference type="Proteomes" id="UP001211907"/>
    </source>
</evidence>
<reference evidence="1" key="1">
    <citation type="submission" date="2020-05" db="EMBL/GenBank/DDBJ databases">
        <title>Phylogenomic resolution of chytrid fungi.</title>
        <authorList>
            <person name="Stajich J.E."/>
            <person name="Amses K."/>
            <person name="Simmons R."/>
            <person name="Seto K."/>
            <person name="Myers J."/>
            <person name="Bonds A."/>
            <person name="Quandt C.A."/>
            <person name="Barry K."/>
            <person name="Liu P."/>
            <person name="Grigoriev I."/>
            <person name="Longcore J.E."/>
            <person name="James T.Y."/>
        </authorList>
    </citation>
    <scope>NUCLEOTIDE SEQUENCE</scope>
    <source>
        <strain evidence="1">JEL0513</strain>
    </source>
</reference>
<protein>
    <submittedName>
        <fullName evidence="1">Uncharacterized protein</fullName>
    </submittedName>
</protein>
<accession>A0AAD5T2U1</accession>
<proteinExistence type="predicted"/>
<name>A0AAD5T2U1_9FUNG</name>
<organism evidence="1 2">
    <name type="scientific">Physocladia obscura</name>
    <dbReference type="NCBI Taxonomy" id="109957"/>
    <lineage>
        <taxon>Eukaryota</taxon>
        <taxon>Fungi</taxon>
        <taxon>Fungi incertae sedis</taxon>
        <taxon>Chytridiomycota</taxon>
        <taxon>Chytridiomycota incertae sedis</taxon>
        <taxon>Chytridiomycetes</taxon>
        <taxon>Chytridiales</taxon>
        <taxon>Chytriomycetaceae</taxon>
        <taxon>Physocladia</taxon>
    </lineage>
</organism>
<comment type="caution">
    <text evidence="1">The sequence shown here is derived from an EMBL/GenBank/DDBJ whole genome shotgun (WGS) entry which is preliminary data.</text>
</comment>
<dbReference type="AlphaFoldDB" id="A0AAD5T2U1"/>
<dbReference type="EMBL" id="JADGJH010000832">
    <property type="protein sequence ID" value="KAJ3122138.1"/>
    <property type="molecule type" value="Genomic_DNA"/>
</dbReference>
<dbReference type="Proteomes" id="UP001211907">
    <property type="component" value="Unassembled WGS sequence"/>
</dbReference>
<keyword evidence="2" id="KW-1185">Reference proteome</keyword>